<dbReference type="InterPro" id="IPR020845">
    <property type="entry name" value="AMP-binding_CS"/>
</dbReference>
<accession>A0A9W6MFK5</accession>
<dbReference type="GO" id="GO:0005737">
    <property type="term" value="C:cytoplasm"/>
    <property type="evidence" value="ECO:0007669"/>
    <property type="project" value="TreeGrafter"/>
</dbReference>
<dbReference type="FunFam" id="3.40.50.980:FF:000002">
    <property type="entry name" value="Enterobactin synthetase component F"/>
    <property type="match status" value="1"/>
</dbReference>
<dbReference type="Gene3D" id="3.30.559.10">
    <property type="entry name" value="Chloramphenicol acetyltransferase-like domain"/>
    <property type="match status" value="1"/>
</dbReference>
<name>A0A9W6MFK5_9ACTN</name>
<dbReference type="Pfam" id="PF00668">
    <property type="entry name" value="Condensation"/>
    <property type="match status" value="1"/>
</dbReference>
<dbReference type="Gene3D" id="3.40.50.980">
    <property type="match status" value="2"/>
</dbReference>
<dbReference type="PANTHER" id="PTHR45527">
    <property type="entry name" value="NONRIBOSOMAL PEPTIDE SYNTHETASE"/>
    <property type="match status" value="1"/>
</dbReference>
<comment type="cofactor">
    <cofactor evidence="1">
        <name>pantetheine 4'-phosphate</name>
        <dbReference type="ChEBI" id="CHEBI:47942"/>
    </cofactor>
</comment>
<dbReference type="Gene3D" id="2.30.38.10">
    <property type="entry name" value="Luciferase, Domain 3"/>
    <property type="match status" value="1"/>
</dbReference>
<evidence type="ECO:0000313" key="6">
    <source>
        <dbReference type="Proteomes" id="UP001143474"/>
    </source>
</evidence>
<dbReference type="NCBIfam" id="NF003417">
    <property type="entry name" value="PRK04813.1"/>
    <property type="match status" value="2"/>
</dbReference>
<dbReference type="Gene3D" id="1.10.1200.10">
    <property type="entry name" value="ACP-like"/>
    <property type="match status" value="2"/>
</dbReference>
<dbReference type="SUPFAM" id="SSF56801">
    <property type="entry name" value="Acetyl-CoA synthetase-like"/>
    <property type="match status" value="2"/>
</dbReference>
<evidence type="ECO:0000313" key="5">
    <source>
        <dbReference type="EMBL" id="GLK12744.1"/>
    </source>
</evidence>
<dbReference type="PROSITE" id="PS00012">
    <property type="entry name" value="PHOSPHOPANTETHEINE"/>
    <property type="match status" value="1"/>
</dbReference>
<dbReference type="GO" id="GO:0003824">
    <property type="term" value="F:catalytic activity"/>
    <property type="evidence" value="ECO:0007669"/>
    <property type="project" value="InterPro"/>
</dbReference>
<dbReference type="GO" id="GO:0044550">
    <property type="term" value="P:secondary metabolite biosynthetic process"/>
    <property type="evidence" value="ECO:0007669"/>
    <property type="project" value="TreeGrafter"/>
</dbReference>
<feature type="domain" description="Carrier" evidence="4">
    <location>
        <begin position="758"/>
        <end position="832"/>
    </location>
</feature>
<gene>
    <name evidence="5" type="ORF">GCM10017600_61540</name>
</gene>
<dbReference type="SUPFAM" id="SSF52777">
    <property type="entry name" value="CoA-dependent acyltransferases"/>
    <property type="match status" value="3"/>
</dbReference>
<organism evidence="5 6">
    <name type="scientific">Streptosporangium carneum</name>
    <dbReference type="NCBI Taxonomy" id="47481"/>
    <lineage>
        <taxon>Bacteria</taxon>
        <taxon>Bacillati</taxon>
        <taxon>Actinomycetota</taxon>
        <taxon>Actinomycetes</taxon>
        <taxon>Streptosporangiales</taxon>
        <taxon>Streptosporangiaceae</taxon>
        <taxon>Streptosporangium</taxon>
    </lineage>
</organism>
<keyword evidence="2" id="KW-0596">Phosphopantetheine</keyword>
<dbReference type="GO" id="GO:0008610">
    <property type="term" value="P:lipid biosynthetic process"/>
    <property type="evidence" value="ECO:0007669"/>
    <property type="project" value="UniProtKB-ARBA"/>
</dbReference>
<dbReference type="EMBL" id="BSEV01000018">
    <property type="protein sequence ID" value="GLK12744.1"/>
    <property type="molecule type" value="Genomic_DNA"/>
</dbReference>
<dbReference type="Proteomes" id="UP001143474">
    <property type="component" value="Unassembled WGS sequence"/>
</dbReference>
<dbReference type="InterPro" id="IPR006162">
    <property type="entry name" value="Ppantetheine_attach_site"/>
</dbReference>
<dbReference type="Gene3D" id="3.40.50.1820">
    <property type="entry name" value="alpha/beta hydrolase"/>
    <property type="match status" value="1"/>
</dbReference>
<keyword evidence="6" id="KW-1185">Reference proteome</keyword>
<dbReference type="InterPro" id="IPR000873">
    <property type="entry name" value="AMP-dep_synth/lig_dom"/>
</dbReference>
<dbReference type="InterPro" id="IPR001031">
    <property type="entry name" value="Thioesterase"/>
</dbReference>
<proteinExistence type="predicted"/>
<dbReference type="Pfam" id="PF00501">
    <property type="entry name" value="AMP-binding"/>
    <property type="match status" value="2"/>
</dbReference>
<dbReference type="PROSITE" id="PS50075">
    <property type="entry name" value="CARRIER"/>
    <property type="match status" value="1"/>
</dbReference>
<evidence type="ECO:0000256" key="3">
    <source>
        <dbReference type="ARBA" id="ARBA00022553"/>
    </source>
</evidence>
<dbReference type="FunFam" id="3.40.50.980:FF:000001">
    <property type="entry name" value="Non-ribosomal peptide synthetase"/>
    <property type="match status" value="1"/>
</dbReference>
<dbReference type="GO" id="GO:0031177">
    <property type="term" value="F:phosphopantetheine binding"/>
    <property type="evidence" value="ECO:0007669"/>
    <property type="project" value="InterPro"/>
</dbReference>
<evidence type="ECO:0000259" key="4">
    <source>
        <dbReference type="PROSITE" id="PS50075"/>
    </source>
</evidence>
<dbReference type="Pfam" id="PF13193">
    <property type="entry name" value="AMP-binding_C"/>
    <property type="match status" value="1"/>
</dbReference>
<dbReference type="FunFam" id="1.10.1200.10:FF:000005">
    <property type="entry name" value="Nonribosomal peptide synthetase 1"/>
    <property type="match status" value="1"/>
</dbReference>
<dbReference type="SUPFAM" id="SSF53474">
    <property type="entry name" value="alpha/beta-Hydrolases"/>
    <property type="match status" value="1"/>
</dbReference>
<dbReference type="InterPro" id="IPR036736">
    <property type="entry name" value="ACP-like_sf"/>
</dbReference>
<dbReference type="FunFam" id="3.40.50.12780:FF:000012">
    <property type="entry name" value="Non-ribosomal peptide synthetase"/>
    <property type="match status" value="1"/>
</dbReference>
<dbReference type="SUPFAM" id="SSF47336">
    <property type="entry name" value="ACP-like"/>
    <property type="match status" value="1"/>
</dbReference>
<protein>
    <submittedName>
        <fullName evidence="5">Non-ribosomal peptide synthetase</fullName>
    </submittedName>
</protein>
<dbReference type="InterPro" id="IPR029058">
    <property type="entry name" value="AB_hydrolase_fold"/>
</dbReference>
<dbReference type="SMART" id="SM00823">
    <property type="entry name" value="PKS_PP"/>
    <property type="match status" value="2"/>
</dbReference>
<dbReference type="PANTHER" id="PTHR45527:SF1">
    <property type="entry name" value="FATTY ACID SYNTHASE"/>
    <property type="match status" value="1"/>
</dbReference>
<dbReference type="GO" id="GO:0043041">
    <property type="term" value="P:amino acid activation for nonribosomal peptide biosynthetic process"/>
    <property type="evidence" value="ECO:0007669"/>
    <property type="project" value="TreeGrafter"/>
</dbReference>
<dbReference type="InterPro" id="IPR025110">
    <property type="entry name" value="AMP-bd_C"/>
</dbReference>
<keyword evidence="3" id="KW-0597">Phosphoprotein</keyword>
<dbReference type="PROSITE" id="PS00455">
    <property type="entry name" value="AMP_BINDING"/>
    <property type="match status" value="2"/>
</dbReference>
<dbReference type="InterPro" id="IPR042099">
    <property type="entry name" value="ANL_N_sf"/>
</dbReference>
<dbReference type="InterPro" id="IPR023213">
    <property type="entry name" value="CAT-like_dom_sf"/>
</dbReference>
<reference evidence="5" key="2">
    <citation type="submission" date="2023-01" db="EMBL/GenBank/DDBJ databases">
        <authorList>
            <person name="Sun Q."/>
            <person name="Evtushenko L."/>
        </authorList>
    </citation>
    <scope>NUCLEOTIDE SEQUENCE</scope>
    <source>
        <strain evidence="5">VKM Ac-2007</strain>
    </source>
</reference>
<dbReference type="InterPro" id="IPR045851">
    <property type="entry name" value="AMP-bd_C_sf"/>
</dbReference>
<dbReference type="InterPro" id="IPR009081">
    <property type="entry name" value="PP-bd_ACP"/>
</dbReference>
<dbReference type="CDD" id="cd05930">
    <property type="entry name" value="A_NRPS"/>
    <property type="match status" value="2"/>
</dbReference>
<dbReference type="NCBIfam" id="TIGR01733">
    <property type="entry name" value="AA-adenyl-dom"/>
    <property type="match status" value="2"/>
</dbReference>
<dbReference type="InterPro" id="IPR010071">
    <property type="entry name" value="AA_adenyl_dom"/>
</dbReference>
<dbReference type="InterPro" id="IPR001242">
    <property type="entry name" value="Condensation_dom"/>
</dbReference>
<evidence type="ECO:0000256" key="2">
    <source>
        <dbReference type="ARBA" id="ARBA00022450"/>
    </source>
</evidence>
<evidence type="ECO:0000256" key="1">
    <source>
        <dbReference type="ARBA" id="ARBA00001957"/>
    </source>
</evidence>
<sequence length="2162" mass="236225">MTSTFAVQHALRAHPAQAEFWRARQDAWTDPTVLVRDHIRRDAPAPARVSAGLSDETLQAASRVTGDDTVLRRVLGTAVLALLAARATDRPVVTVFAPVGLPGTTDQAVPQTVEIAAHESGRELLTAVRAEYLATSAHLDVPLPGLLDHLDLRPGDLSLSLAGGLTAEQAREVGCSLLFDLYLVAGEARVEVEYDAGVFAASTAERLATSYARLLGALVADPSAPIDLLLGPDEQEAALLGGAFNDTAADFPDDRLLHSFLEERAAAEPDLIAVTDSGTTYRQLNAAANRLARALRERGVRPGDAVAVCVPRSTDLLVAVYGVLKAGGAYLPIDPTLPRNRIDYLLEHSRTSLVVAVEETAATVGGHTVLLVDDPDVLAQRDEDVEPVTTAEDICYIIYTSGSTGRPKGVMVEHRAIVNRLWWMQKAYPLDAHDVILHKTPFTFDVSVWEIFWWSIAGASVATLPNGDERDPERIIRRIEQSGVTTLHFVPSMLQAFLGFLAATDTTARLASVRRVFASGEALATDHALLFQEQLGGDRELINLYGPTEAAVDVTYFPCAEADLTRPVPIGRPISNIRLSVRRRSGALAPIGTPGELCISGVGLARGYLHAPDLTEERFVAPGGPDGERRYRTGDLARWLSDGTVEYLGRLDTQVKIRGYRIELGEIEQVAKQCRGVRQCAAAAPRTDSGEPYLVAYVTVDDDFDEAALRATFQAELPPYMVPQFIVEVAAIPTSHNGKRDLSSLPLPGAPAAIAYRAPRTPAEEQLAHIWTQVLGVERIGVDDNFFALGGDSIKFITVLGRARAAGLNFTFQELFEHPTIAELTDRVALDTPAVEPGSDSETEPFALVDPADRVSLPNGLVDAYPMSQLQVGLIYEATRSGTEGLYHDILSYRIRGTVDVELFKQAVRVLVSRHPLLRTSFHLQGFGEPLQLVHETAAPPLMIFDLRHLPAREQEQELHRFAELELRGGFRYGTVDLVRVHLHLLGDDEYQYSLSYHDAALDGWSVNTIHRDLFAAYFALLDGEDVEGRSKPVMSHRRYVELERAALASPEQGAFWQDVMDGAESTRVHPYTDPMPERDGVGIHDVDLPEGLSDDVVATARRLCVPVKAVLMAAHVGVLSFVSGSSDVLTGYEHSGRPEIEGGQDIAGLFLNTLPFRVRDLGKTWEDLVRSVYAAEGELLPYRRYPMAEIKKTLGSRDTLFETVFNFTHFHVLKSLTAHDGFGLIRSIVNVQSEFPFRAEFSQDAVSDEVMLSLHYHRSIYAEQQVERLGGYYRRALQALTEDPAADRSALTLMEADEQRLLREMSAGPEYPLPEGSFLDLFAEQARRTPSAVALAHGDEQLDYATLDLASDRVAAQLLAAGVSAGDVVTTVQPRGVRWALTMLALFKIGAVYLPQDRGFPLDRISAVLRRSGSRHLVAEPADASLLGAALTERNPGLTVLTLQEETDGDPVELPAGPAPQDRAYIIFTSGSTGDPKGATIRHSGMLNHLLAKVVDLELTEEDAVAQISTQCFDISVWQLLVAWLVGGRTVIYDEDTVLNLPVFLRALANDRVTVLETVPSYTDALLTEVEQSPFPLPDLRFNIINGEPLPPALTRRWFDQYKVTAINAYGPTECSDDVTHHFMSDGLEGGRVPIGRPIINTAIHVVGPDGRPRPIGGYGEICVTGAGVGLGYINDPERTAEAFEPNTLDDRSELLYRTGDIGRWLPSGLLDCAGRRDGQVKIRGYRIELSEVDGALDRLPGVETAVTLARDVAREKRLVTFYVGTAEPDRAEFKRQLTEIIPDYMHPEILIRLDAFPLNANGKIDRRVLAVQPLTADTDSHREPPADEREEFVRDLFASVLGLEPAEVGVTDNFFDIGGHSIAAMKVAASSRGRITLHDLLLQPTARLIAQGFGSRVGARRDLLVDLSRTSDTQTAASEALLVCVPFAGGGAISYVPLARRIAETGVPVQVLGVELPGRTEQDSRPMIPVNVLAEQLADEVQEQAGGRPVLVLGHCAGTSVAIHLVRALERREQQVHRLLIVAKLLRSIDPADHAANDAVHMSEQQIMEWLVDNTGLNEVRELSAPERADLARAFRYDAVEATHGLHIAVSHIERNKVNCPATVVLATDDLLMTDYGDVIDNWGLFVRDIRQVVTDHGGHYLNTTRPDLLAEVVQKALAG</sequence>
<dbReference type="InterPro" id="IPR020806">
    <property type="entry name" value="PKS_PP-bd"/>
</dbReference>
<reference evidence="5" key="1">
    <citation type="journal article" date="2014" name="Int. J. Syst. Evol. Microbiol.">
        <title>Complete genome sequence of Corynebacterium casei LMG S-19264T (=DSM 44701T), isolated from a smear-ripened cheese.</title>
        <authorList>
            <consortium name="US DOE Joint Genome Institute (JGI-PGF)"/>
            <person name="Walter F."/>
            <person name="Albersmeier A."/>
            <person name="Kalinowski J."/>
            <person name="Ruckert C."/>
        </authorList>
    </citation>
    <scope>NUCLEOTIDE SEQUENCE</scope>
    <source>
        <strain evidence="5">VKM Ac-2007</strain>
    </source>
</reference>
<dbReference type="Gene3D" id="3.30.300.30">
    <property type="match status" value="2"/>
</dbReference>
<dbReference type="Gene3D" id="3.30.559.30">
    <property type="entry name" value="Nonribosomal peptide synthetase, condensation domain"/>
    <property type="match status" value="2"/>
</dbReference>
<dbReference type="Pfam" id="PF00975">
    <property type="entry name" value="Thioesterase"/>
    <property type="match status" value="1"/>
</dbReference>
<dbReference type="RefSeq" id="WP_271221061.1">
    <property type="nucleotide sequence ID" value="NZ_BAAAVD010000008.1"/>
</dbReference>
<dbReference type="Gene3D" id="3.40.50.12780">
    <property type="entry name" value="N-terminal domain of ligase-like"/>
    <property type="match status" value="1"/>
</dbReference>
<comment type="caution">
    <text evidence="5">The sequence shown here is derived from an EMBL/GenBank/DDBJ whole genome shotgun (WGS) entry which is preliminary data.</text>
</comment>
<dbReference type="Pfam" id="PF00550">
    <property type="entry name" value="PP-binding"/>
    <property type="match status" value="2"/>
</dbReference>